<dbReference type="FunFam" id="3.40.50.1100:FF:000005">
    <property type="entry name" value="Threonine dehydratase catabolic"/>
    <property type="match status" value="1"/>
</dbReference>
<evidence type="ECO:0000256" key="4">
    <source>
        <dbReference type="ARBA" id="ARBA00010869"/>
    </source>
</evidence>
<dbReference type="KEGG" id="fbe:FF125_03520"/>
<dbReference type="InterPro" id="IPR011820">
    <property type="entry name" value="IlvA"/>
</dbReference>
<dbReference type="PROSITE" id="PS00165">
    <property type="entry name" value="DEHYDRATASE_SER_THR"/>
    <property type="match status" value="1"/>
</dbReference>
<keyword evidence="8 12" id="KW-0663">Pyridoxal phosphate</keyword>
<dbReference type="Gene3D" id="3.40.1020.10">
    <property type="entry name" value="Biosynthetic Threonine Deaminase, Domain 3"/>
    <property type="match status" value="1"/>
</dbReference>
<comment type="pathway">
    <text evidence="3 12">Amino-acid biosynthesis; L-isoleucine biosynthesis; 2-oxobutanoate from L-threonine: step 1/1.</text>
</comment>
<dbReference type="PROSITE" id="PS51672">
    <property type="entry name" value="ACT_LIKE"/>
    <property type="match status" value="1"/>
</dbReference>
<comment type="similarity">
    <text evidence="4 12">Belongs to the serine/threonine dehydratase family.</text>
</comment>
<sequence length="420" mass="46308">MSQNTSTNITLESVKQAAEILQEVAIRTPLQKNLNLSSIFSANIFLKREDLQQVRSYKIRGAFHKISSLTKKETENGIVCASAGNHAQGVAFACNKLKIHGTIVMPTPTPKQKIEQVRMFGGDFVEVLLTGDTFDDASTAAKKLCSDQNKTFVHPFDDIKIIEGQATIALEIIEKSKKPIDYVFLPVGGGGLASGVSSVFKLVSPETKIIGIEPEGAPSMKTAIEQNKVVILDTIDKFIDGAAVKQVGQLTFDICKENLYKMTTVAEGKVCQTILDLYNKDAIVVEPAGALSIAGLYSFKEEIKGKNVVCIVSGSNNDITRTSEIKERALLYANLKHYFIIRFPQRAGALKEFVAEILGPNDDITHFEYTKKHSKENAPAVVGIELKNEEDLEPLITRMKARNFFGEYINNKPDLFDFLV</sequence>
<evidence type="ECO:0000256" key="12">
    <source>
        <dbReference type="RuleBase" id="RU362012"/>
    </source>
</evidence>
<comment type="function">
    <text evidence="11 12">Catalyzes the anaerobic formation of alpha-ketobutyrate and ammonia from threonine in a two-step reaction. The first step involved a dehydration of threonine and a production of enamine intermediates (aminocrotonate), which tautomerizes to its imine form (iminobutyrate). Both intermediates are unstable and short-lived. The second step is the nonenzymatic hydrolysis of the enamine/imine intermediates to form 2-ketobutyrate and free ammonia. In the low water environment of the cell, the second step is accelerated by RidA.</text>
</comment>
<organism evidence="14 15">
    <name type="scientific">Aureibaculum algae</name>
    <dbReference type="NCBI Taxonomy" id="2584122"/>
    <lineage>
        <taxon>Bacteria</taxon>
        <taxon>Pseudomonadati</taxon>
        <taxon>Bacteroidota</taxon>
        <taxon>Flavobacteriia</taxon>
        <taxon>Flavobacteriales</taxon>
        <taxon>Flavobacteriaceae</taxon>
        <taxon>Aureibaculum</taxon>
    </lineage>
</organism>
<dbReference type="UniPathway" id="UPA00047">
    <property type="reaction ID" value="UER00054"/>
</dbReference>
<evidence type="ECO:0000256" key="1">
    <source>
        <dbReference type="ARBA" id="ARBA00001274"/>
    </source>
</evidence>
<dbReference type="RefSeq" id="WP_138948480.1">
    <property type="nucleotide sequence ID" value="NZ_CP040749.1"/>
</dbReference>
<dbReference type="InterPro" id="IPR038110">
    <property type="entry name" value="TD_ACT-like_sf"/>
</dbReference>
<dbReference type="GO" id="GO:0030170">
    <property type="term" value="F:pyridoxal phosphate binding"/>
    <property type="evidence" value="ECO:0007669"/>
    <property type="project" value="InterPro"/>
</dbReference>
<keyword evidence="7 12" id="KW-0412">Isoleucine biosynthesis</keyword>
<comment type="catalytic activity">
    <reaction evidence="1 12">
        <text>L-threonine = 2-oxobutanoate + NH4(+)</text>
        <dbReference type="Rhea" id="RHEA:22108"/>
        <dbReference type="ChEBI" id="CHEBI:16763"/>
        <dbReference type="ChEBI" id="CHEBI:28938"/>
        <dbReference type="ChEBI" id="CHEBI:57926"/>
        <dbReference type="EC" id="4.3.1.19"/>
    </reaction>
</comment>
<dbReference type="PANTHER" id="PTHR48078:SF11">
    <property type="entry name" value="THREONINE DEHYDRATASE, MITOCHONDRIAL"/>
    <property type="match status" value="1"/>
</dbReference>
<dbReference type="InterPro" id="IPR036052">
    <property type="entry name" value="TrpB-like_PALP_sf"/>
</dbReference>
<comment type="subunit">
    <text evidence="5 12">Homotetramer.</text>
</comment>
<evidence type="ECO:0000256" key="11">
    <source>
        <dbReference type="ARBA" id="ARBA00025527"/>
    </source>
</evidence>
<evidence type="ECO:0000313" key="15">
    <source>
        <dbReference type="Proteomes" id="UP000306229"/>
    </source>
</evidence>
<dbReference type="CDD" id="cd04907">
    <property type="entry name" value="ACT_ThrD-I_2"/>
    <property type="match status" value="1"/>
</dbReference>
<dbReference type="GO" id="GO:0006567">
    <property type="term" value="P:L-threonine catabolic process"/>
    <property type="evidence" value="ECO:0007669"/>
    <property type="project" value="TreeGrafter"/>
</dbReference>
<dbReference type="PANTHER" id="PTHR48078">
    <property type="entry name" value="THREONINE DEHYDRATASE, MITOCHONDRIAL-RELATED"/>
    <property type="match status" value="1"/>
</dbReference>
<proteinExistence type="inferred from homology"/>
<protein>
    <recommendedName>
        <fullName evidence="12">L-threonine dehydratase</fullName>
        <ecNumber evidence="12">4.3.1.19</ecNumber>
    </recommendedName>
    <alternativeName>
        <fullName evidence="12">Threonine deaminase</fullName>
    </alternativeName>
</protein>
<accession>A0A5B7TMN7</accession>
<reference evidence="14 15" key="1">
    <citation type="submission" date="2019-05" db="EMBL/GenBank/DDBJ databases">
        <title>Algicella ahnfeltiae gen. nov., sp. nov., a novel marine bacterium of the family Flavobacteriaceae isolated from a red alga.</title>
        <authorList>
            <person name="Nedashkovskaya O.I."/>
            <person name="Kukhlevskiy A.D."/>
            <person name="Kim S.-G."/>
            <person name="Zhukova N.V."/>
            <person name="Mikhailov V.V."/>
        </authorList>
    </citation>
    <scope>NUCLEOTIDE SEQUENCE [LARGE SCALE GENOMIC DNA]</scope>
    <source>
        <strain evidence="14 15">10Alg115</strain>
    </source>
</reference>
<name>A0A5B7TMN7_9FLAO</name>
<dbReference type="AlphaFoldDB" id="A0A5B7TMN7"/>
<keyword evidence="10 12" id="KW-0100">Branched-chain amino acid biosynthesis</keyword>
<dbReference type="GO" id="GO:0003941">
    <property type="term" value="F:L-serine ammonia-lyase activity"/>
    <property type="evidence" value="ECO:0007669"/>
    <property type="project" value="TreeGrafter"/>
</dbReference>
<evidence type="ECO:0000256" key="3">
    <source>
        <dbReference type="ARBA" id="ARBA00004810"/>
    </source>
</evidence>
<evidence type="ECO:0000256" key="5">
    <source>
        <dbReference type="ARBA" id="ARBA00011881"/>
    </source>
</evidence>
<evidence type="ECO:0000313" key="14">
    <source>
        <dbReference type="EMBL" id="QCX37548.1"/>
    </source>
</evidence>
<dbReference type="Proteomes" id="UP000306229">
    <property type="component" value="Chromosome"/>
</dbReference>
<feature type="domain" description="ACT-like" evidence="13">
    <location>
        <begin position="337"/>
        <end position="411"/>
    </location>
</feature>
<evidence type="ECO:0000256" key="6">
    <source>
        <dbReference type="ARBA" id="ARBA00022605"/>
    </source>
</evidence>
<dbReference type="NCBIfam" id="TIGR02079">
    <property type="entry name" value="THD1"/>
    <property type="match status" value="1"/>
</dbReference>
<keyword evidence="6 12" id="KW-0028">Amino-acid biosynthesis</keyword>
<dbReference type="CDD" id="cd01562">
    <property type="entry name" value="Thr-dehyd"/>
    <property type="match status" value="1"/>
</dbReference>
<dbReference type="OrthoDB" id="9811476at2"/>
<keyword evidence="15" id="KW-1185">Reference proteome</keyword>
<dbReference type="GO" id="GO:0009097">
    <property type="term" value="P:isoleucine biosynthetic process"/>
    <property type="evidence" value="ECO:0007669"/>
    <property type="project" value="UniProtKB-UniRule"/>
</dbReference>
<comment type="cofactor">
    <cofactor evidence="2 12">
        <name>pyridoxal 5'-phosphate</name>
        <dbReference type="ChEBI" id="CHEBI:597326"/>
    </cofactor>
</comment>
<evidence type="ECO:0000256" key="2">
    <source>
        <dbReference type="ARBA" id="ARBA00001933"/>
    </source>
</evidence>
<dbReference type="SUPFAM" id="SSF53686">
    <property type="entry name" value="Tryptophan synthase beta subunit-like PLP-dependent enzymes"/>
    <property type="match status" value="1"/>
</dbReference>
<dbReference type="GO" id="GO:0006565">
    <property type="term" value="P:L-serine catabolic process"/>
    <property type="evidence" value="ECO:0007669"/>
    <property type="project" value="TreeGrafter"/>
</dbReference>
<dbReference type="EC" id="4.3.1.19" evidence="12"/>
<dbReference type="InterPro" id="IPR000634">
    <property type="entry name" value="Ser/Thr_deHydtase_PyrdxlP-BS"/>
</dbReference>
<dbReference type="EMBL" id="CP040749">
    <property type="protein sequence ID" value="QCX37548.1"/>
    <property type="molecule type" value="Genomic_DNA"/>
</dbReference>
<evidence type="ECO:0000256" key="7">
    <source>
        <dbReference type="ARBA" id="ARBA00022624"/>
    </source>
</evidence>
<evidence type="ECO:0000259" key="13">
    <source>
        <dbReference type="PROSITE" id="PS51672"/>
    </source>
</evidence>
<keyword evidence="9 12" id="KW-0456">Lyase</keyword>
<dbReference type="GO" id="GO:0004794">
    <property type="term" value="F:threonine deaminase activity"/>
    <property type="evidence" value="ECO:0007669"/>
    <property type="project" value="UniProtKB-UniRule"/>
</dbReference>
<dbReference type="InterPro" id="IPR001721">
    <property type="entry name" value="TD_ACT-like"/>
</dbReference>
<evidence type="ECO:0000256" key="10">
    <source>
        <dbReference type="ARBA" id="ARBA00023304"/>
    </source>
</evidence>
<gene>
    <name evidence="12 14" type="primary">ilvA</name>
    <name evidence="14" type="ORF">FF125_03520</name>
</gene>
<evidence type="ECO:0000256" key="8">
    <source>
        <dbReference type="ARBA" id="ARBA00022898"/>
    </source>
</evidence>
<dbReference type="NCBIfam" id="NF006390">
    <property type="entry name" value="PRK08639.1"/>
    <property type="match status" value="1"/>
</dbReference>
<dbReference type="InterPro" id="IPR050147">
    <property type="entry name" value="Ser/Thr_Dehydratase"/>
</dbReference>
<dbReference type="Pfam" id="PF00585">
    <property type="entry name" value="Thr_dehydrat_C"/>
    <property type="match status" value="1"/>
</dbReference>
<dbReference type="Gene3D" id="3.40.50.1100">
    <property type="match status" value="2"/>
</dbReference>
<evidence type="ECO:0000256" key="9">
    <source>
        <dbReference type="ARBA" id="ARBA00023239"/>
    </source>
</evidence>
<dbReference type="Pfam" id="PF00291">
    <property type="entry name" value="PALP"/>
    <property type="match status" value="1"/>
</dbReference>
<dbReference type="InterPro" id="IPR001926">
    <property type="entry name" value="TrpB-like_PALP"/>
</dbReference>